<dbReference type="AlphaFoldDB" id="V4A8V0"/>
<feature type="domain" description="Sushi" evidence="3">
    <location>
        <begin position="31"/>
        <end position="85"/>
    </location>
</feature>
<gene>
    <name evidence="4" type="ORF">LOTGIDRAFT_173262</name>
</gene>
<evidence type="ECO:0000256" key="2">
    <source>
        <dbReference type="PROSITE-ProRule" id="PRU00302"/>
    </source>
</evidence>
<dbReference type="InterPro" id="IPR000436">
    <property type="entry name" value="Sushi_SCR_CCP_dom"/>
</dbReference>
<dbReference type="HOGENOM" id="CLU_1779533_0_0_1"/>
<accession>V4A8V0</accession>
<name>V4A8V0_LOTGI</name>
<evidence type="ECO:0000313" key="5">
    <source>
        <dbReference type="Proteomes" id="UP000030746"/>
    </source>
</evidence>
<dbReference type="PROSITE" id="PS50923">
    <property type="entry name" value="SUSHI"/>
    <property type="match status" value="1"/>
</dbReference>
<dbReference type="RefSeq" id="XP_009048976.1">
    <property type="nucleotide sequence ID" value="XM_009050728.1"/>
</dbReference>
<dbReference type="Proteomes" id="UP000030746">
    <property type="component" value="Unassembled WGS sequence"/>
</dbReference>
<dbReference type="CTD" id="20242323"/>
<dbReference type="GeneID" id="20242323"/>
<keyword evidence="1" id="KW-1015">Disulfide bond</keyword>
<dbReference type="EMBL" id="KB200750">
    <property type="protein sequence ID" value="ESP00359.1"/>
    <property type="molecule type" value="Genomic_DNA"/>
</dbReference>
<comment type="caution">
    <text evidence="2">Lacks conserved residue(s) required for the propagation of feature annotation.</text>
</comment>
<organism evidence="4 5">
    <name type="scientific">Lottia gigantea</name>
    <name type="common">Giant owl limpet</name>
    <dbReference type="NCBI Taxonomy" id="225164"/>
    <lineage>
        <taxon>Eukaryota</taxon>
        <taxon>Metazoa</taxon>
        <taxon>Spiralia</taxon>
        <taxon>Lophotrochozoa</taxon>
        <taxon>Mollusca</taxon>
        <taxon>Gastropoda</taxon>
        <taxon>Patellogastropoda</taxon>
        <taxon>Lottioidea</taxon>
        <taxon>Lottiidae</taxon>
        <taxon>Lottia</taxon>
    </lineage>
</organism>
<evidence type="ECO:0000313" key="4">
    <source>
        <dbReference type="EMBL" id="ESP00359.1"/>
    </source>
</evidence>
<keyword evidence="5" id="KW-1185">Reference proteome</keyword>
<reference evidence="4 5" key="1">
    <citation type="journal article" date="2013" name="Nature">
        <title>Insights into bilaterian evolution from three spiralian genomes.</title>
        <authorList>
            <person name="Simakov O."/>
            <person name="Marletaz F."/>
            <person name="Cho S.J."/>
            <person name="Edsinger-Gonzales E."/>
            <person name="Havlak P."/>
            <person name="Hellsten U."/>
            <person name="Kuo D.H."/>
            <person name="Larsson T."/>
            <person name="Lv J."/>
            <person name="Arendt D."/>
            <person name="Savage R."/>
            <person name="Osoegawa K."/>
            <person name="de Jong P."/>
            <person name="Grimwood J."/>
            <person name="Chapman J.A."/>
            <person name="Shapiro H."/>
            <person name="Aerts A."/>
            <person name="Otillar R.P."/>
            <person name="Terry A.Y."/>
            <person name="Boore J.L."/>
            <person name="Grigoriev I.V."/>
            <person name="Lindberg D.R."/>
            <person name="Seaver E.C."/>
            <person name="Weisblat D.A."/>
            <person name="Putnam N.H."/>
            <person name="Rokhsar D.S."/>
        </authorList>
    </citation>
    <scope>NUCLEOTIDE SEQUENCE [LARGE SCALE GENOMIC DNA]</scope>
</reference>
<sequence>MVKIYFGGTASSCALIKKKLRKVENAMVHSVECPQGENITLSDDVTESGIVVEFFNFSCSVGFVETGTLGCEENGTWTEQKACQVELNVVVNGYKLGDFFANNCSEECAIRPECGFTPSSSGICQLYRKHLHRFNQSTSFPMHPKM</sequence>
<evidence type="ECO:0000256" key="1">
    <source>
        <dbReference type="ARBA" id="ARBA00023157"/>
    </source>
</evidence>
<dbReference type="KEGG" id="lgi:LOTGIDRAFT_173262"/>
<keyword evidence="2" id="KW-0768">Sushi</keyword>
<evidence type="ECO:0000259" key="3">
    <source>
        <dbReference type="PROSITE" id="PS50923"/>
    </source>
</evidence>
<proteinExistence type="predicted"/>
<protein>
    <recommendedName>
        <fullName evidence="3">Sushi domain-containing protein</fullName>
    </recommendedName>
</protein>